<proteinExistence type="predicted"/>
<gene>
    <name evidence="1" type="ORF">AWB80_06144</name>
</gene>
<evidence type="ECO:0000313" key="1">
    <source>
        <dbReference type="EMBL" id="SAK88346.1"/>
    </source>
</evidence>
<dbReference type="AlphaFoldDB" id="A0A158D289"/>
<dbReference type="OrthoDB" id="9006201at2"/>
<accession>A0A158D289</accession>
<comment type="caution">
    <text evidence="1">The sequence shown here is derived from an EMBL/GenBank/DDBJ whole genome shotgun (WGS) entry which is preliminary data.</text>
</comment>
<name>A0A158D289_9BURK</name>
<evidence type="ECO:0000313" key="2">
    <source>
        <dbReference type="Proteomes" id="UP000054911"/>
    </source>
</evidence>
<dbReference type="Proteomes" id="UP000054911">
    <property type="component" value="Unassembled WGS sequence"/>
</dbReference>
<protein>
    <submittedName>
        <fullName evidence="1">Uncharacterized protein</fullName>
    </submittedName>
</protein>
<reference evidence="1" key="1">
    <citation type="submission" date="2016-01" db="EMBL/GenBank/DDBJ databases">
        <authorList>
            <person name="Peeters C."/>
        </authorList>
    </citation>
    <scope>NUCLEOTIDE SEQUENCE [LARGE SCALE GENOMIC DNA]</scope>
    <source>
        <strain evidence="1">LMG 29323</strain>
    </source>
</reference>
<organism evidence="1 2">
    <name type="scientific">Caballeronia pedi</name>
    <dbReference type="NCBI Taxonomy" id="1777141"/>
    <lineage>
        <taxon>Bacteria</taxon>
        <taxon>Pseudomonadati</taxon>
        <taxon>Pseudomonadota</taxon>
        <taxon>Betaproteobacteria</taxon>
        <taxon>Burkholderiales</taxon>
        <taxon>Burkholderiaceae</taxon>
        <taxon>Caballeronia</taxon>
    </lineage>
</organism>
<keyword evidence="2" id="KW-1185">Reference proteome</keyword>
<dbReference type="EMBL" id="FCOE02000029">
    <property type="protein sequence ID" value="SAK88346.1"/>
    <property type="molecule type" value="Genomic_DNA"/>
</dbReference>
<dbReference type="RefSeq" id="WP_061178484.1">
    <property type="nucleotide sequence ID" value="NZ_FCOE02000029.1"/>
</dbReference>
<sequence>MKAHDSLVDFAEYLQLPLQVGESIVMMQECNASCAIYIGKVSGKQSALTFRGTIAAPVAKEILRCTRLGRNRIEIAGQVFRFLRRATYFEDRGAVVFDPV</sequence>